<feature type="region of interest" description="Disordered" evidence="1">
    <location>
        <begin position="1"/>
        <end position="62"/>
    </location>
</feature>
<keyword evidence="3" id="KW-1185">Reference proteome</keyword>
<comment type="caution">
    <text evidence="2">The sequence shown here is derived from an EMBL/GenBank/DDBJ whole genome shotgun (WGS) entry which is preliminary data.</text>
</comment>
<dbReference type="Proteomes" id="UP001190700">
    <property type="component" value="Unassembled WGS sequence"/>
</dbReference>
<accession>A0AAE0G561</accession>
<evidence type="ECO:0000313" key="3">
    <source>
        <dbReference type="Proteomes" id="UP001190700"/>
    </source>
</evidence>
<evidence type="ECO:0000256" key="1">
    <source>
        <dbReference type="SAM" id="MobiDB-lite"/>
    </source>
</evidence>
<organism evidence="2 3">
    <name type="scientific">Cymbomonas tetramitiformis</name>
    <dbReference type="NCBI Taxonomy" id="36881"/>
    <lineage>
        <taxon>Eukaryota</taxon>
        <taxon>Viridiplantae</taxon>
        <taxon>Chlorophyta</taxon>
        <taxon>Pyramimonadophyceae</taxon>
        <taxon>Pyramimonadales</taxon>
        <taxon>Pyramimonadaceae</taxon>
        <taxon>Cymbomonas</taxon>
    </lineage>
</organism>
<evidence type="ECO:0000313" key="2">
    <source>
        <dbReference type="EMBL" id="KAK3271071.1"/>
    </source>
</evidence>
<reference evidence="2 3" key="1">
    <citation type="journal article" date="2015" name="Genome Biol. Evol.">
        <title>Comparative Genomics of a Bacterivorous Green Alga Reveals Evolutionary Causalities and Consequences of Phago-Mixotrophic Mode of Nutrition.</title>
        <authorList>
            <person name="Burns J.A."/>
            <person name="Paasch A."/>
            <person name="Narechania A."/>
            <person name="Kim E."/>
        </authorList>
    </citation>
    <scope>NUCLEOTIDE SEQUENCE [LARGE SCALE GENOMIC DNA]</scope>
    <source>
        <strain evidence="2 3">PLY_AMNH</strain>
    </source>
</reference>
<dbReference type="EMBL" id="LGRX02010028">
    <property type="protein sequence ID" value="KAK3271071.1"/>
    <property type="molecule type" value="Genomic_DNA"/>
</dbReference>
<gene>
    <name evidence="2" type="ORF">CYMTET_20561</name>
</gene>
<dbReference type="AlphaFoldDB" id="A0AAE0G561"/>
<protein>
    <submittedName>
        <fullName evidence="2">Uncharacterized protein</fullName>
    </submittedName>
</protein>
<sequence>MNAYVRQAGSLKGMITPEPAKTAARSGGQAQVRRGRGWTREEDEGEEGNFEPGSGGGVARSSAAAANKSGAGILVTGKAHLGESDPTYEQVEVKPAQLKVLKASYDDLKEIPRLNYTGAIMDCVYQHAEQEETPGLFDEARVARLLGELQRQAVRPCVDGLRFCGFAQQHEFLDAIDAFCSGRGEHFFWHKMNRHNHGPQHRGAG</sequence>
<proteinExistence type="predicted"/>
<name>A0AAE0G561_9CHLO</name>